<organism evidence="2 3">
    <name type="scientific">Ancylobacter crimeensis</name>
    <dbReference type="NCBI Taxonomy" id="2579147"/>
    <lineage>
        <taxon>Bacteria</taxon>
        <taxon>Pseudomonadati</taxon>
        <taxon>Pseudomonadota</taxon>
        <taxon>Alphaproteobacteria</taxon>
        <taxon>Hyphomicrobiales</taxon>
        <taxon>Xanthobacteraceae</taxon>
        <taxon>Ancylobacter</taxon>
    </lineage>
</organism>
<dbReference type="SUPFAM" id="SSF88697">
    <property type="entry name" value="PUA domain-like"/>
    <property type="match status" value="1"/>
</dbReference>
<evidence type="ECO:0000313" key="2">
    <source>
        <dbReference type="EMBL" id="MCK0197860.1"/>
    </source>
</evidence>
<dbReference type="Gene3D" id="2.30.130.40">
    <property type="entry name" value="LON domain-like"/>
    <property type="match status" value="1"/>
</dbReference>
<dbReference type="EMBL" id="JALKCH010000008">
    <property type="protein sequence ID" value="MCK0197860.1"/>
    <property type="molecule type" value="Genomic_DNA"/>
</dbReference>
<dbReference type="InterPro" id="IPR015947">
    <property type="entry name" value="PUA-like_sf"/>
</dbReference>
<dbReference type="InterPro" id="IPR046336">
    <property type="entry name" value="Lon_prtase_N_sf"/>
</dbReference>
<name>A0ABT0DD19_9HYPH</name>
<dbReference type="Proteomes" id="UP001203284">
    <property type="component" value="Unassembled WGS sequence"/>
</dbReference>
<evidence type="ECO:0000259" key="1">
    <source>
        <dbReference type="PROSITE" id="PS51787"/>
    </source>
</evidence>
<dbReference type="SMART" id="SM00464">
    <property type="entry name" value="LON"/>
    <property type="match status" value="1"/>
</dbReference>
<feature type="domain" description="Lon N-terminal" evidence="1">
    <location>
        <begin position="17"/>
        <end position="210"/>
    </location>
</feature>
<reference evidence="2 3" key="1">
    <citation type="submission" date="2022-04" db="EMBL/GenBank/DDBJ databases">
        <authorList>
            <person name="Grouzdev D.S."/>
            <person name="Pantiukh K.S."/>
            <person name="Krutkina M.S."/>
        </authorList>
    </citation>
    <scope>NUCLEOTIDE SEQUENCE [LARGE SCALE GENOMIC DNA]</scope>
    <source>
        <strain evidence="2 3">6x-1</strain>
    </source>
</reference>
<dbReference type="PROSITE" id="PS51787">
    <property type="entry name" value="LON_N"/>
    <property type="match status" value="1"/>
</dbReference>
<protein>
    <submittedName>
        <fullName evidence="2">LON peptidase substrate-binding domain-containing protein</fullName>
    </submittedName>
</protein>
<comment type="caution">
    <text evidence="2">The sequence shown here is derived from an EMBL/GenBank/DDBJ whole genome shotgun (WGS) entry which is preliminary data.</text>
</comment>
<keyword evidence="3" id="KW-1185">Reference proteome</keyword>
<sequence>MPINHPYAGPDELPELIPLFPLDGALLLPRCQLPLNIFEPRYMEMVDRALAGARLIGMIQTDAKGVGLGDPHLAPVGCVGRITEIAETGNGRYVMNLTGVARFRLVREVPSENAFRVGAVDFGGFTDDFVPDRGADAVDRSAVLRTLADYLEANTLEADWDNIKSTPNEALVNGLAMMAPFGVREKQALLEAPDLRSRADILIAVTEMSLVRATAEGGDAPLQ</sequence>
<proteinExistence type="predicted"/>
<gene>
    <name evidence="2" type="ORF">MWN34_13175</name>
</gene>
<evidence type="ECO:0000313" key="3">
    <source>
        <dbReference type="Proteomes" id="UP001203284"/>
    </source>
</evidence>
<dbReference type="InterPro" id="IPR003111">
    <property type="entry name" value="Lon_prtase_N"/>
</dbReference>
<dbReference type="Pfam" id="PF02190">
    <property type="entry name" value="LON_substr_bdg"/>
    <property type="match status" value="1"/>
</dbReference>
<dbReference type="PANTHER" id="PTHR46732:SF8">
    <property type="entry name" value="ATP-DEPENDENT PROTEASE LA (LON) DOMAIN PROTEIN"/>
    <property type="match status" value="1"/>
</dbReference>
<dbReference type="RefSeq" id="WP_247029761.1">
    <property type="nucleotide sequence ID" value="NZ_JALKCH010000008.1"/>
</dbReference>
<accession>A0ABT0DD19</accession>
<dbReference type="PANTHER" id="PTHR46732">
    <property type="entry name" value="ATP-DEPENDENT PROTEASE LA (LON) DOMAIN PROTEIN"/>
    <property type="match status" value="1"/>
</dbReference>